<dbReference type="Gene3D" id="1.25.40.390">
    <property type="match status" value="1"/>
</dbReference>
<gene>
    <name evidence="8" type="ORF">ACFQ4C_08425</name>
</gene>
<dbReference type="InterPro" id="IPR033985">
    <property type="entry name" value="SusD-like_N"/>
</dbReference>
<comment type="subcellular location">
    <subcellularLocation>
        <location evidence="1">Cell outer membrane</location>
    </subcellularLocation>
</comment>
<evidence type="ECO:0000259" key="6">
    <source>
        <dbReference type="Pfam" id="PF07980"/>
    </source>
</evidence>
<feature type="domain" description="SusD-like N-terminal" evidence="7">
    <location>
        <begin position="19"/>
        <end position="221"/>
    </location>
</feature>
<comment type="similarity">
    <text evidence="2">Belongs to the SusD family.</text>
</comment>
<evidence type="ECO:0000313" key="8">
    <source>
        <dbReference type="EMBL" id="MFD1141130.1"/>
    </source>
</evidence>
<dbReference type="CDD" id="cd08977">
    <property type="entry name" value="SusD"/>
    <property type="match status" value="1"/>
</dbReference>
<dbReference type="SUPFAM" id="SSF48452">
    <property type="entry name" value="TPR-like"/>
    <property type="match status" value="1"/>
</dbReference>
<protein>
    <submittedName>
        <fullName evidence="8">RagB/SusD family nutrient uptake outer membrane protein</fullName>
    </submittedName>
</protein>
<accession>A0ABW3QCV5</accession>
<keyword evidence="3" id="KW-0732">Signal</keyword>
<organism evidence="8 9">
    <name type="scientific">Larkinella insperata</name>
    <dbReference type="NCBI Taxonomy" id="332158"/>
    <lineage>
        <taxon>Bacteria</taxon>
        <taxon>Pseudomonadati</taxon>
        <taxon>Bacteroidota</taxon>
        <taxon>Cytophagia</taxon>
        <taxon>Cytophagales</taxon>
        <taxon>Spirosomataceae</taxon>
        <taxon>Larkinella</taxon>
    </lineage>
</organism>
<proteinExistence type="inferred from homology"/>
<dbReference type="Pfam" id="PF07980">
    <property type="entry name" value="SusD_RagB"/>
    <property type="match status" value="1"/>
</dbReference>
<keyword evidence="4" id="KW-0472">Membrane</keyword>
<feature type="domain" description="RagB/SusD" evidence="6">
    <location>
        <begin position="359"/>
        <end position="513"/>
    </location>
</feature>
<dbReference type="Pfam" id="PF14322">
    <property type="entry name" value="SusD-like_3"/>
    <property type="match status" value="1"/>
</dbReference>
<keyword evidence="9" id="KW-1185">Reference proteome</keyword>
<name>A0ABW3QCV5_9BACT</name>
<evidence type="ECO:0000256" key="4">
    <source>
        <dbReference type="ARBA" id="ARBA00023136"/>
    </source>
</evidence>
<evidence type="ECO:0000313" key="9">
    <source>
        <dbReference type="Proteomes" id="UP001597116"/>
    </source>
</evidence>
<comment type="caution">
    <text evidence="8">The sequence shown here is derived from an EMBL/GenBank/DDBJ whole genome shotgun (WGS) entry which is preliminary data.</text>
</comment>
<keyword evidence="5" id="KW-0998">Cell outer membrane</keyword>
<sequence>MKKLLLVGVLATGLLACKDFLNLSPPTNLSSATFFQTEEQFRQAVNAAYTPLREIVNVGVYDDEMRSDNTFFTIYQANRGLEKSRESYPQFTDDATASSVPNSPGSRWSASYRGIAYANTVLDRLAANNSLSNEVKNAIQGEALFLRAYYYFSLVSYFGGVPLQLKEITNPDDSFQPRNTAAEVYAQIKTDLKTAIDLLPTVTTFPQNGRASKGAAKMLLAYANMSGENRDYPAAEKELLDITKMNYALLSDYAKVFDPANKNHQESIFDVQYMADRVSGQQSSFAWMFMPKMVNPTFLMGFDGGRMNIFSGWNVPTDEMVASYEKGDVRLPASIAVVQGTISGVEDFTAESIGSPVGFTPAPGKVYRYMIRKYFHPPYDIAFNTPDNFPIYRYSGALLLLAECLVQQNKAATALPYLNQVRRRAGLPDAPAATLEAVSNEMRHELAFENHRWQDLIRIGKAIEVATAKGTRLKAQYGWILPSAFTVTQQKLLNPIPFRELQINKALVQNPGY</sequence>
<dbReference type="RefSeq" id="WP_379884175.1">
    <property type="nucleotide sequence ID" value="NZ_JBHTLP010000007.1"/>
</dbReference>
<evidence type="ECO:0000256" key="1">
    <source>
        <dbReference type="ARBA" id="ARBA00004442"/>
    </source>
</evidence>
<evidence type="ECO:0000256" key="5">
    <source>
        <dbReference type="ARBA" id="ARBA00023237"/>
    </source>
</evidence>
<dbReference type="Proteomes" id="UP001597116">
    <property type="component" value="Unassembled WGS sequence"/>
</dbReference>
<evidence type="ECO:0000256" key="3">
    <source>
        <dbReference type="ARBA" id="ARBA00022729"/>
    </source>
</evidence>
<dbReference type="PROSITE" id="PS51257">
    <property type="entry name" value="PROKAR_LIPOPROTEIN"/>
    <property type="match status" value="1"/>
</dbReference>
<evidence type="ECO:0000259" key="7">
    <source>
        <dbReference type="Pfam" id="PF14322"/>
    </source>
</evidence>
<dbReference type="InterPro" id="IPR012944">
    <property type="entry name" value="SusD_RagB_dom"/>
</dbReference>
<dbReference type="EMBL" id="JBHTLP010000007">
    <property type="protein sequence ID" value="MFD1141130.1"/>
    <property type="molecule type" value="Genomic_DNA"/>
</dbReference>
<reference evidence="9" key="1">
    <citation type="journal article" date="2019" name="Int. J. Syst. Evol. Microbiol.">
        <title>The Global Catalogue of Microorganisms (GCM) 10K type strain sequencing project: providing services to taxonomists for standard genome sequencing and annotation.</title>
        <authorList>
            <consortium name="The Broad Institute Genomics Platform"/>
            <consortium name="The Broad Institute Genome Sequencing Center for Infectious Disease"/>
            <person name="Wu L."/>
            <person name="Ma J."/>
        </authorList>
    </citation>
    <scope>NUCLEOTIDE SEQUENCE [LARGE SCALE GENOMIC DNA]</scope>
    <source>
        <strain evidence="9">CCUG 55608</strain>
    </source>
</reference>
<evidence type="ECO:0000256" key="2">
    <source>
        <dbReference type="ARBA" id="ARBA00006275"/>
    </source>
</evidence>
<dbReference type="InterPro" id="IPR011990">
    <property type="entry name" value="TPR-like_helical_dom_sf"/>
</dbReference>